<keyword evidence="1" id="KW-1133">Transmembrane helix</keyword>
<keyword evidence="3" id="KW-1185">Reference proteome</keyword>
<gene>
    <name evidence="2" type="ORF">C7M84_017732</name>
</gene>
<keyword evidence="1" id="KW-0812">Transmembrane</keyword>
<dbReference type="AlphaFoldDB" id="A0A423SJE6"/>
<dbReference type="EMBL" id="QCYY01003269">
    <property type="protein sequence ID" value="ROT64322.1"/>
    <property type="molecule type" value="Genomic_DNA"/>
</dbReference>
<comment type="caution">
    <text evidence="2">The sequence shown here is derived from an EMBL/GenBank/DDBJ whole genome shotgun (WGS) entry which is preliminary data.</text>
</comment>
<evidence type="ECO:0000256" key="1">
    <source>
        <dbReference type="SAM" id="Phobius"/>
    </source>
</evidence>
<sequence length="389" mass="42505">MLPSFALPLPDVTLLTLADVLLSSFALPLPDVTLLTLADPLRCFLFLTSLCYSSRPSFALPLLTPSFAVPLPDVTLFTLADPLSLFLFLTSLCYSSRPSFAVPLPDVTLLTLADPLSLFLFLTSRHLLTLADLFRCSSSDVTLFTLADPLRSSLLTSLYYSSRPSFALLFLTSLCFTLADLFRVPLLFYSSRSSFALPLPDQILLSLFLLPDVTLLTLADPAFALPLPDVTLLLATSTALCYSSNPSSSPDLPLPLRHSVTLADPLRSSSYADTLFSLFLSFTWLTLQISLCLLLNSLAYSSRSSFALPLPDVTLLTLADPLSLFLFLTPLSLYVTSRSSSDLPLPSHGPLIFRTFTCLLIARPSFALPLPDVTLYLADLFAFLFLTSL</sequence>
<protein>
    <submittedName>
        <fullName evidence="2">Uncharacterized protein</fullName>
    </submittedName>
</protein>
<proteinExistence type="predicted"/>
<dbReference type="Proteomes" id="UP000283509">
    <property type="component" value="Unassembled WGS sequence"/>
</dbReference>
<reference evidence="2 3" key="2">
    <citation type="submission" date="2019-01" db="EMBL/GenBank/DDBJ databases">
        <title>The decoding of complex shrimp genome reveals the adaptation for benthos swimmer, frequently molting mechanism and breeding impact on genome.</title>
        <authorList>
            <person name="Sun Y."/>
            <person name="Gao Y."/>
            <person name="Yu Y."/>
        </authorList>
    </citation>
    <scope>NUCLEOTIDE SEQUENCE [LARGE SCALE GENOMIC DNA]</scope>
    <source>
        <tissue evidence="2">Muscle</tissue>
    </source>
</reference>
<evidence type="ECO:0000313" key="3">
    <source>
        <dbReference type="Proteomes" id="UP000283509"/>
    </source>
</evidence>
<name>A0A423SJE6_PENVA</name>
<feature type="transmembrane region" description="Helical" evidence="1">
    <location>
        <begin position="165"/>
        <end position="182"/>
    </location>
</feature>
<evidence type="ECO:0000313" key="2">
    <source>
        <dbReference type="EMBL" id="ROT64322.1"/>
    </source>
</evidence>
<organism evidence="2 3">
    <name type="scientific">Penaeus vannamei</name>
    <name type="common">Whiteleg shrimp</name>
    <name type="synonym">Litopenaeus vannamei</name>
    <dbReference type="NCBI Taxonomy" id="6689"/>
    <lineage>
        <taxon>Eukaryota</taxon>
        <taxon>Metazoa</taxon>
        <taxon>Ecdysozoa</taxon>
        <taxon>Arthropoda</taxon>
        <taxon>Crustacea</taxon>
        <taxon>Multicrustacea</taxon>
        <taxon>Malacostraca</taxon>
        <taxon>Eumalacostraca</taxon>
        <taxon>Eucarida</taxon>
        <taxon>Decapoda</taxon>
        <taxon>Dendrobranchiata</taxon>
        <taxon>Penaeoidea</taxon>
        <taxon>Penaeidae</taxon>
        <taxon>Penaeus</taxon>
    </lineage>
</organism>
<reference evidence="2 3" key="1">
    <citation type="submission" date="2018-04" db="EMBL/GenBank/DDBJ databases">
        <authorList>
            <person name="Zhang X."/>
            <person name="Yuan J."/>
            <person name="Li F."/>
            <person name="Xiang J."/>
        </authorList>
    </citation>
    <scope>NUCLEOTIDE SEQUENCE [LARGE SCALE GENOMIC DNA]</scope>
    <source>
        <tissue evidence="2">Muscle</tissue>
    </source>
</reference>
<keyword evidence="1" id="KW-0472">Membrane</keyword>
<accession>A0A423SJE6</accession>
<feature type="transmembrane region" description="Helical" evidence="1">
    <location>
        <begin position="313"/>
        <end position="335"/>
    </location>
</feature>
<feature type="transmembrane region" description="Helical" evidence="1">
    <location>
        <begin position="275"/>
        <end position="301"/>
    </location>
</feature>